<evidence type="ECO:0000256" key="1">
    <source>
        <dbReference type="SAM" id="MobiDB-lite"/>
    </source>
</evidence>
<dbReference type="Proteomes" id="UP000595140">
    <property type="component" value="Unassembled WGS sequence"/>
</dbReference>
<reference evidence="2 3" key="1">
    <citation type="submission" date="2018-04" db="EMBL/GenBank/DDBJ databases">
        <authorList>
            <person name="Vogel A."/>
        </authorList>
    </citation>
    <scope>NUCLEOTIDE SEQUENCE [LARGE SCALE GENOMIC DNA]</scope>
</reference>
<sequence>MKIQCRLTQSEVSMEEQKSIVAAMNLAGQLNCDEEGNDQNGESDDSMASDASSGPVHQQDCDESLEGIHGREKLGKCGAEKETVKKHEKEEEEEGIELTSKKNSRVGRGEEDAQRAAAKSSSFGQNRSFLRRKQVNH</sequence>
<feature type="compositionally biased region" description="Acidic residues" evidence="1">
    <location>
        <begin position="32"/>
        <end position="47"/>
    </location>
</feature>
<feature type="region of interest" description="Disordered" evidence="1">
    <location>
        <begin position="29"/>
        <end position="137"/>
    </location>
</feature>
<proteinExistence type="predicted"/>
<evidence type="ECO:0000313" key="2">
    <source>
        <dbReference type="EMBL" id="VFQ95313.1"/>
    </source>
</evidence>
<dbReference type="OrthoDB" id="1738616at2759"/>
<feature type="compositionally biased region" description="Polar residues" evidence="1">
    <location>
        <begin position="119"/>
        <end position="128"/>
    </location>
</feature>
<protein>
    <submittedName>
        <fullName evidence="2">Uncharacterized protein</fullName>
    </submittedName>
</protein>
<evidence type="ECO:0000313" key="3">
    <source>
        <dbReference type="Proteomes" id="UP000595140"/>
    </source>
</evidence>
<dbReference type="EMBL" id="OOIL02005599">
    <property type="protein sequence ID" value="VFQ95313.1"/>
    <property type="molecule type" value="Genomic_DNA"/>
</dbReference>
<name>A0A484N2H7_9ASTE</name>
<dbReference type="AlphaFoldDB" id="A0A484N2H7"/>
<gene>
    <name evidence="2" type="ORF">CCAM_LOCUS37089</name>
</gene>
<accession>A0A484N2H7</accession>
<organism evidence="2 3">
    <name type="scientific">Cuscuta campestris</name>
    <dbReference type="NCBI Taxonomy" id="132261"/>
    <lineage>
        <taxon>Eukaryota</taxon>
        <taxon>Viridiplantae</taxon>
        <taxon>Streptophyta</taxon>
        <taxon>Embryophyta</taxon>
        <taxon>Tracheophyta</taxon>
        <taxon>Spermatophyta</taxon>
        <taxon>Magnoliopsida</taxon>
        <taxon>eudicotyledons</taxon>
        <taxon>Gunneridae</taxon>
        <taxon>Pentapetalae</taxon>
        <taxon>asterids</taxon>
        <taxon>lamiids</taxon>
        <taxon>Solanales</taxon>
        <taxon>Convolvulaceae</taxon>
        <taxon>Cuscuteae</taxon>
        <taxon>Cuscuta</taxon>
        <taxon>Cuscuta subgen. Grammica</taxon>
        <taxon>Cuscuta sect. Cleistogrammica</taxon>
    </lineage>
</organism>
<feature type="compositionally biased region" description="Basic and acidic residues" evidence="1">
    <location>
        <begin position="66"/>
        <end position="89"/>
    </location>
</feature>
<keyword evidence="3" id="KW-1185">Reference proteome</keyword>